<dbReference type="InterPro" id="IPR012337">
    <property type="entry name" value="RNaseH-like_sf"/>
</dbReference>
<reference evidence="3 4" key="1">
    <citation type="submission" date="2020-06" db="EMBL/GenBank/DDBJ databases">
        <authorList>
            <person name="Li R."/>
            <person name="Bekaert M."/>
        </authorList>
    </citation>
    <scope>NUCLEOTIDE SEQUENCE [LARGE SCALE GENOMIC DNA]</scope>
    <source>
        <strain evidence="4">wild</strain>
    </source>
</reference>
<dbReference type="Pfam" id="PF00665">
    <property type="entry name" value="rve"/>
    <property type="match status" value="1"/>
</dbReference>
<protein>
    <recommendedName>
        <fullName evidence="2">Integrase catalytic domain-containing protein</fullName>
    </recommendedName>
</protein>
<evidence type="ECO:0000313" key="4">
    <source>
        <dbReference type="Proteomes" id="UP000507470"/>
    </source>
</evidence>
<dbReference type="InterPro" id="IPR036397">
    <property type="entry name" value="RNaseH_sf"/>
</dbReference>
<dbReference type="PANTHER" id="PTHR37984">
    <property type="entry name" value="PROTEIN CBG26694"/>
    <property type="match status" value="1"/>
</dbReference>
<dbReference type="PROSITE" id="PS50994">
    <property type="entry name" value="INTEGRASE"/>
    <property type="match status" value="1"/>
</dbReference>
<dbReference type="OrthoDB" id="6141416at2759"/>
<sequence length="289" mass="33328">MQRSALPSRPWKHLAADFLGPLPSGDLLFCVVDYYSRWTEIAVMKSTNAEKTVEALNKMFITHGLPISIKTDNGPQFISQYLNTSLPKNKFKIKTKLPELGHSKEDIEVRDKDRERKEKGKMYADEKRKAVKSELQPGDKVLVKQNKENKLSTTFHHKPLLLLEKNGNSVLIQSDQGVKYRRNVTHVKKFEQQNVLSENRFNQKSNENVLNRNVYMSNENLSQERSVLDESISNENMSSENQLNLSMNETPDVENSQDRIDKTNEVTTAISRPTRNRKPPARLQDYILN</sequence>
<dbReference type="SUPFAM" id="SSF53098">
    <property type="entry name" value="Ribonuclease H-like"/>
    <property type="match status" value="1"/>
</dbReference>
<evidence type="ECO:0000259" key="2">
    <source>
        <dbReference type="PROSITE" id="PS50994"/>
    </source>
</evidence>
<feature type="region of interest" description="Disordered" evidence="1">
    <location>
        <begin position="264"/>
        <end position="289"/>
    </location>
</feature>
<evidence type="ECO:0000256" key="1">
    <source>
        <dbReference type="SAM" id="MobiDB-lite"/>
    </source>
</evidence>
<dbReference type="Gene3D" id="3.30.420.10">
    <property type="entry name" value="Ribonuclease H-like superfamily/Ribonuclease H"/>
    <property type="match status" value="1"/>
</dbReference>
<dbReference type="EMBL" id="CACVKT020010231">
    <property type="protein sequence ID" value="CAC5425335.1"/>
    <property type="molecule type" value="Genomic_DNA"/>
</dbReference>
<dbReference type="PANTHER" id="PTHR37984:SF11">
    <property type="entry name" value="INTEGRASE CATALYTIC DOMAIN-CONTAINING PROTEIN"/>
    <property type="match status" value="1"/>
</dbReference>
<proteinExistence type="predicted"/>
<feature type="region of interest" description="Disordered" evidence="1">
    <location>
        <begin position="104"/>
        <end position="124"/>
    </location>
</feature>
<dbReference type="InterPro" id="IPR050951">
    <property type="entry name" value="Retrovirus_Pol_polyprotein"/>
</dbReference>
<dbReference type="Proteomes" id="UP000507470">
    <property type="component" value="Unassembled WGS sequence"/>
</dbReference>
<dbReference type="InterPro" id="IPR001584">
    <property type="entry name" value="Integrase_cat-core"/>
</dbReference>
<keyword evidence="4" id="KW-1185">Reference proteome</keyword>
<accession>A0A6J8F0Q7</accession>
<organism evidence="3 4">
    <name type="scientific">Mytilus coruscus</name>
    <name type="common">Sea mussel</name>
    <dbReference type="NCBI Taxonomy" id="42192"/>
    <lineage>
        <taxon>Eukaryota</taxon>
        <taxon>Metazoa</taxon>
        <taxon>Spiralia</taxon>
        <taxon>Lophotrochozoa</taxon>
        <taxon>Mollusca</taxon>
        <taxon>Bivalvia</taxon>
        <taxon>Autobranchia</taxon>
        <taxon>Pteriomorphia</taxon>
        <taxon>Mytilida</taxon>
        <taxon>Mytiloidea</taxon>
        <taxon>Mytilidae</taxon>
        <taxon>Mytilinae</taxon>
        <taxon>Mytilus</taxon>
    </lineage>
</organism>
<gene>
    <name evidence="3" type="ORF">MCOR_57171</name>
</gene>
<dbReference type="AlphaFoldDB" id="A0A6J8F0Q7"/>
<dbReference type="GO" id="GO:0003676">
    <property type="term" value="F:nucleic acid binding"/>
    <property type="evidence" value="ECO:0007669"/>
    <property type="project" value="InterPro"/>
</dbReference>
<evidence type="ECO:0000313" key="3">
    <source>
        <dbReference type="EMBL" id="CAC5425335.1"/>
    </source>
</evidence>
<feature type="domain" description="Integrase catalytic" evidence="2">
    <location>
        <begin position="6"/>
        <end position="167"/>
    </location>
</feature>
<name>A0A6J8F0Q7_MYTCO</name>
<dbReference type="GO" id="GO:0015074">
    <property type="term" value="P:DNA integration"/>
    <property type="evidence" value="ECO:0007669"/>
    <property type="project" value="InterPro"/>
</dbReference>